<comment type="caution">
    <text evidence="2">The sequence shown here is derived from an EMBL/GenBank/DDBJ whole genome shotgun (WGS) entry which is preliminary data.</text>
</comment>
<proteinExistence type="predicted"/>
<reference evidence="2 3" key="1">
    <citation type="submission" date="2019-06" db="EMBL/GenBank/DDBJ databases">
        <title>Sequencing the genomes of 1000 actinobacteria strains.</title>
        <authorList>
            <person name="Klenk H.-P."/>
        </authorList>
    </citation>
    <scope>NUCLEOTIDE SEQUENCE [LARGE SCALE GENOMIC DNA]</scope>
    <source>
        <strain evidence="2 3">DSM 24683</strain>
    </source>
</reference>
<evidence type="ECO:0000256" key="1">
    <source>
        <dbReference type="SAM" id="Phobius"/>
    </source>
</evidence>
<gene>
    <name evidence="2" type="ORF">FB561_0370</name>
</gene>
<evidence type="ECO:0000313" key="2">
    <source>
        <dbReference type="EMBL" id="TWD79313.1"/>
    </source>
</evidence>
<keyword evidence="1" id="KW-0472">Membrane</keyword>
<dbReference type="RefSeq" id="WP_145802340.1">
    <property type="nucleotide sequence ID" value="NZ_VIVK01000001.1"/>
</dbReference>
<dbReference type="EMBL" id="VIVK01000001">
    <property type="protein sequence ID" value="TWD79313.1"/>
    <property type="molecule type" value="Genomic_DNA"/>
</dbReference>
<dbReference type="Proteomes" id="UP000318380">
    <property type="component" value="Unassembled WGS sequence"/>
</dbReference>
<keyword evidence="3" id="KW-1185">Reference proteome</keyword>
<feature type="transmembrane region" description="Helical" evidence="1">
    <location>
        <begin position="82"/>
        <end position="100"/>
    </location>
</feature>
<dbReference type="Pfam" id="PF04854">
    <property type="entry name" value="DUF624"/>
    <property type="match status" value="1"/>
</dbReference>
<name>A0A561BKF6_9ACTN</name>
<sequence>MAEVELTGRAAPVYRVLDWVPRIAVVTGLWLLGVAAGLVLAGIAPATLAAHQVMHSWLHNSGVRAWPRFWSAWREWIGRGQVVLGLPLATVWVLAFYLVAGRQTVWAAALSVVLLGYLVTLWLLPAVAVSAGPRSARDLWLLTIHLGWRRPGLPLAAAAVLVAVSVGAWYLAPAALLFGPATAALGAVLVVRWVSRPRPTRDTPVPTRSGPPAR</sequence>
<feature type="transmembrane region" description="Helical" evidence="1">
    <location>
        <begin position="177"/>
        <end position="194"/>
    </location>
</feature>
<dbReference type="OrthoDB" id="3830014at2"/>
<evidence type="ECO:0000313" key="3">
    <source>
        <dbReference type="Proteomes" id="UP000318380"/>
    </source>
</evidence>
<keyword evidence="1" id="KW-1133">Transmembrane helix</keyword>
<feature type="transmembrane region" description="Helical" evidence="1">
    <location>
        <begin position="106"/>
        <end position="131"/>
    </location>
</feature>
<keyword evidence="1" id="KW-0812">Transmembrane</keyword>
<organism evidence="2 3">
    <name type="scientific">Kribbella amoyensis</name>
    <dbReference type="NCBI Taxonomy" id="996641"/>
    <lineage>
        <taxon>Bacteria</taxon>
        <taxon>Bacillati</taxon>
        <taxon>Actinomycetota</taxon>
        <taxon>Actinomycetes</taxon>
        <taxon>Propionibacteriales</taxon>
        <taxon>Kribbellaceae</taxon>
        <taxon>Kribbella</taxon>
    </lineage>
</organism>
<accession>A0A561BKF6</accession>
<feature type="transmembrane region" description="Helical" evidence="1">
    <location>
        <begin position="23"/>
        <end position="50"/>
    </location>
</feature>
<dbReference type="AlphaFoldDB" id="A0A561BKF6"/>
<protein>
    <submittedName>
        <fullName evidence="2">Putative membrane protein YesL</fullName>
    </submittedName>
</protein>
<dbReference type="InterPro" id="IPR006938">
    <property type="entry name" value="DUF624"/>
</dbReference>